<dbReference type="Pfam" id="PF00583">
    <property type="entry name" value="Acetyltransf_1"/>
    <property type="match status" value="1"/>
</dbReference>
<dbReference type="InterPro" id="IPR016181">
    <property type="entry name" value="Acyl_CoA_acyltransferase"/>
</dbReference>
<evidence type="ECO:0000313" key="2">
    <source>
        <dbReference type="EMBL" id="MCT8989359.1"/>
    </source>
</evidence>
<feature type="domain" description="N-acetyltransferase" evidence="1">
    <location>
        <begin position="4"/>
        <end position="180"/>
    </location>
</feature>
<dbReference type="SUPFAM" id="SSF55729">
    <property type="entry name" value="Acyl-CoA N-acyltransferases (Nat)"/>
    <property type="match status" value="1"/>
</dbReference>
<dbReference type="RefSeq" id="WP_261514094.1">
    <property type="nucleotide sequence ID" value="NZ_JAODNV010000005.1"/>
</dbReference>
<dbReference type="PROSITE" id="PS51186">
    <property type="entry name" value="GNAT"/>
    <property type="match status" value="1"/>
</dbReference>
<organism evidence="2 3">
    <name type="scientific">Chelativorans petroleitrophicus</name>
    <dbReference type="NCBI Taxonomy" id="2975484"/>
    <lineage>
        <taxon>Bacteria</taxon>
        <taxon>Pseudomonadati</taxon>
        <taxon>Pseudomonadota</taxon>
        <taxon>Alphaproteobacteria</taxon>
        <taxon>Hyphomicrobiales</taxon>
        <taxon>Phyllobacteriaceae</taxon>
        <taxon>Chelativorans</taxon>
    </lineage>
</organism>
<dbReference type="EMBL" id="JAODNV010000005">
    <property type="protein sequence ID" value="MCT8989359.1"/>
    <property type="molecule type" value="Genomic_DNA"/>
</dbReference>
<reference evidence="2" key="1">
    <citation type="submission" date="2022-08" db="EMBL/GenBank/DDBJ databases">
        <title>Chelativorans sichuanense sp. nov., a paraffin oil-degrading bacterium isolated from a mixture of oil-based drill cuttings and paddy soil.</title>
        <authorList>
            <person name="Yu J."/>
            <person name="Liu H."/>
            <person name="Chen Q."/>
        </authorList>
    </citation>
    <scope>NUCLEOTIDE SEQUENCE</scope>
    <source>
        <strain evidence="2">SCAU 2101</strain>
    </source>
</reference>
<dbReference type="Gene3D" id="3.40.630.30">
    <property type="match status" value="1"/>
</dbReference>
<dbReference type="AlphaFoldDB" id="A0A9X3AZ85"/>
<dbReference type="GO" id="GO:0016747">
    <property type="term" value="F:acyltransferase activity, transferring groups other than amino-acyl groups"/>
    <property type="evidence" value="ECO:0007669"/>
    <property type="project" value="InterPro"/>
</dbReference>
<sequence length="180" mass="20533">MANLRFAPVTKQSWPDFEALFEDSGGPKYCWCMAWRDMPNRQSATNTERKQAMKSFVETGTPVGILAYLDGKPVAWCSIAPRESLRRLAPWQDDAERNVWAIVCFFIKRTHRRQGIASALLDAALEYAFAEGASAVEASPVEPDSPSYRFMGFREMYLRRGFRELGMAGSRRHVMRLDRA</sequence>
<protein>
    <submittedName>
        <fullName evidence="2">GNAT family N-acetyltransferase</fullName>
    </submittedName>
</protein>
<accession>A0A9X3AZ85</accession>
<dbReference type="CDD" id="cd04301">
    <property type="entry name" value="NAT_SF"/>
    <property type="match status" value="1"/>
</dbReference>
<name>A0A9X3AZ85_9HYPH</name>
<proteinExistence type="predicted"/>
<dbReference type="InterPro" id="IPR000182">
    <property type="entry name" value="GNAT_dom"/>
</dbReference>
<dbReference type="Proteomes" id="UP001149009">
    <property type="component" value="Unassembled WGS sequence"/>
</dbReference>
<keyword evidence="3" id="KW-1185">Reference proteome</keyword>
<comment type="caution">
    <text evidence="2">The sequence shown here is derived from an EMBL/GenBank/DDBJ whole genome shotgun (WGS) entry which is preliminary data.</text>
</comment>
<evidence type="ECO:0000259" key="1">
    <source>
        <dbReference type="PROSITE" id="PS51186"/>
    </source>
</evidence>
<gene>
    <name evidence="2" type="ORF">NYR54_03475</name>
</gene>
<evidence type="ECO:0000313" key="3">
    <source>
        <dbReference type="Proteomes" id="UP001149009"/>
    </source>
</evidence>